<gene>
    <name evidence="11" type="ORF">SUNI508_02437</name>
</gene>
<feature type="compositionally biased region" description="Basic and acidic residues" evidence="8">
    <location>
        <begin position="487"/>
        <end position="496"/>
    </location>
</feature>
<keyword evidence="12" id="KW-1185">Reference proteome</keyword>
<evidence type="ECO:0000313" key="12">
    <source>
        <dbReference type="Proteomes" id="UP001408356"/>
    </source>
</evidence>
<dbReference type="PANTHER" id="PTHR11804">
    <property type="entry name" value="PROTEASE M3 THIMET OLIGOPEPTIDASE-RELATED"/>
    <property type="match status" value="1"/>
</dbReference>
<comment type="cofactor">
    <cofactor evidence="7">
        <name>Zn(2+)</name>
        <dbReference type="ChEBI" id="CHEBI:29105"/>
    </cofactor>
    <text evidence="7">Binds 1 zinc ion.</text>
</comment>
<dbReference type="Proteomes" id="UP001408356">
    <property type="component" value="Unassembled WGS sequence"/>
</dbReference>
<dbReference type="Pfam" id="PF01432">
    <property type="entry name" value="Peptidase_M3"/>
    <property type="match status" value="1"/>
</dbReference>
<dbReference type="EMBL" id="JARVKF010000440">
    <property type="protein sequence ID" value="KAK9413238.1"/>
    <property type="molecule type" value="Genomic_DNA"/>
</dbReference>
<feature type="compositionally biased region" description="Basic and acidic residues" evidence="8">
    <location>
        <begin position="543"/>
        <end position="565"/>
    </location>
</feature>
<dbReference type="CDD" id="cd06455">
    <property type="entry name" value="M3A_TOP"/>
    <property type="match status" value="1"/>
</dbReference>
<keyword evidence="4 7" id="KW-0378">Hydrolase</keyword>
<name>A0ABR2UF43_9PEZI</name>
<comment type="similarity">
    <text evidence="1 7">Belongs to the peptidase M3 family.</text>
</comment>
<evidence type="ECO:0000259" key="10">
    <source>
        <dbReference type="Pfam" id="PF01432"/>
    </source>
</evidence>
<evidence type="ECO:0000256" key="7">
    <source>
        <dbReference type="RuleBase" id="RU003435"/>
    </source>
</evidence>
<organism evidence="11 12">
    <name type="scientific">Seiridium unicorne</name>
    <dbReference type="NCBI Taxonomy" id="138068"/>
    <lineage>
        <taxon>Eukaryota</taxon>
        <taxon>Fungi</taxon>
        <taxon>Dikarya</taxon>
        <taxon>Ascomycota</taxon>
        <taxon>Pezizomycotina</taxon>
        <taxon>Sordariomycetes</taxon>
        <taxon>Xylariomycetidae</taxon>
        <taxon>Amphisphaeriales</taxon>
        <taxon>Sporocadaceae</taxon>
        <taxon>Seiridium</taxon>
    </lineage>
</organism>
<feature type="compositionally biased region" description="Polar residues" evidence="8">
    <location>
        <begin position="531"/>
        <end position="540"/>
    </location>
</feature>
<evidence type="ECO:0000256" key="2">
    <source>
        <dbReference type="ARBA" id="ARBA00022670"/>
    </source>
</evidence>
<proteinExistence type="inferred from homology"/>
<dbReference type="InterPro" id="IPR045090">
    <property type="entry name" value="Pept_M3A_M3B"/>
</dbReference>
<evidence type="ECO:0000313" key="11">
    <source>
        <dbReference type="EMBL" id="KAK9413238.1"/>
    </source>
</evidence>
<dbReference type="SUPFAM" id="SSF55486">
    <property type="entry name" value="Metalloproteases ('zincins'), catalytic domain"/>
    <property type="match status" value="1"/>
</dbReference>
<keyword evidence="9" id="KW-1133">Transmembrane helix</keyword>
<dbReference type="InterPro" id="IPR024080">
    <property type="entry name" value="Neurolysin/TOP_N"/>
</dbReference>
<feature type="domain" description="Peptidase M3A/M3B catalytic" evidence="10">
    <location>
        <begin position="985"/>
        <end position="1468"/>
    </location>
</feature>
<feature type="region of interest" description="Disordered" evidence="8">
    <location>
        <begin position="487"/>
        <end position="515"/>
    </location>
</feature>
<keyword evidence="2 7" id="KW-0645">Protease</keyword>
<evidence type="ECO:0000256" key="4">
    <source>
        <dbReference type="ARBA" id="ARBA00022801"/>
    </source>
</evidence>
<dbReference type="Gene3D" id="1.10.1370.10">
    <property type="entry name" value="Neurolysin, domain 3"/>
    <property type="match status" value="1"/>
</dbReference>
<dbReference type="PANTHER" id="PTHR11804:SF84">
    <property type="entry name" value="SACCHAROLYSIN"/>
    <property type="match status" value="1"/>
</dbReference>
<feature type="region of interest" description="Disordered" evidence="8">
    <location>
        <begin position="531"/>
        <end position="567"/>
    </location>
</feature>
<dbReference type="InterPro" id="IPR024077">
    <property type="entry name" value="Neurolysin/TOP_dom2"/>
</dbReference>
<evidence type="ECO:0000256" key="5">
    <source>
        <dbReference type="ARBA" id="ARBA00022833"/>
    </source>
</evidence>
<accession>A0ABR2UF43</accession>
<keyword evidence="9" id="KW-0812">Transmembrane</keyword>
<evidence type="ECO:0000256" key="6">
    <source>
        <dbReference type="ARBA" id="ARBA00023049"/>
    </source>
</evidence>
<keyword evidence="6 7" id="KW-0482">Metalloprotease</keyword>
<keyword evidence="9" id="KW-0472">Membrane</keyword>
<evidence type="ECO:0000256" key="8">
    <source>
        <dbReference type="SAM" id="MobiDB-lite"/>
    </source>
</evidence>
<evidence type="ECO:0000256" key="1">
    <source>
        <dbReference type="ARBA" id="ARBA00006040"/>
    </source>
</evidence>
<sequence>MALNYVNLERNNIYISNSTPLSIPRHIRILNSVFLDDHDTIQKDFNLVDGEDPWKAADDPLWKRKSTDTKNAFMRNIQHAELVQDEAHKRLRENHNEDSWNNFYRKHFFEPLKDKFESRKDDSRIVSRQKYFYDSFDLIGNEDWDLFDKFHGFRSPDREGLSHPKPDLVCYFPILDTGDEKKKSTPERTFWKHTAQERLAQNLSGLTYKTLIDLEKFGLKFSPRRPTEQRISKGEHLQCFPWLIVEYKKQDEKKEEQCYCQAANAGSAALMLLQTAAAFAEFKEECQHVPPVVTVTTIGRSVRVWVVYYHRANGHDAYEMKNIWKGDMTNVSNILRFESILDNVHTWATRTLKPLLSVYIAQWRNRFLDGAYRYGTSLHDLRDQLQRSGDGDVPTALNLAKILDEAVDKGFYMGRQHALTFDHQLLIDATRYVCISENTKMLKQVENIIESKLEDIRCSIAAPATAQANSILESKIDDLRATLAKQMENDNTRKTDTYGSPLEEPSSSSYGKDGLLDKPLLKEEDVYQYSQGRPSLQSAASDLRSERGGVDLKTHGAAKGKEKASPKQKVRGLLDVPSEVLRTHKTLLSKADEDPECRNIPKNGGIAITAALTSTATAVAATSCAAACSKWCVQGPVAYMVVILAFVLAYRLVWRHAMALRRAKDSLAAATAAAVAAAARATATATAAEATAIATAKTATATAVIAKVTAATARAAAAAATGPAPACAPSARREEGGGDGGVRIQVTREAGWARWAYDNVNLPFQEGLDLFPQLMAMSQDPPRIPSSVEIIPIMRDVISQLDVAHDQVVRTLSTSTATFDNALRPLVQLQDQLQERVGVIFMLQYAAPDKATQDTVNQAISLWSKAEARWSTRRDLFHLLQAAHEKVSESELDQESQVLFRAKMLDFEESGVGVLTPSETTEYMKISLEIDTLCRAFQHNLASEQGGIWFSTEDLDGVPSENLEKWESHSGKRFVPFANGGTSAVLQHSHSPKTRKLMYIGDRSKTPENGPIFEEIIERRFTRALKLGYPDHASFRMQRRLAKSAEWVETFLDQVKDGLVPLARQELAVMQQRRLRDLQERGQVMSNTELHHFPVWDKAYYMHLINKEFDIDQLKISEYFPLESTIKNMLIVFSSLLSLRFDMIPQAQVGEQSQWHDTVQTCSVWENDGSEFVGYLYFDLLWREYKYRGNQNVTHSCGFERSDGSRHYPSTILMCSFPTPAPSKCVLLKHHQVVTLFHELGHAIHNLVCKTKYTRFHGTNLPPDFGEMPSVMLENWCWMSDTLKDLSRHYTTVDPKYLQQWQAEHPGSPVPVREIPNDLIQKLIEHRFFGRALYHSYQLTISIFDLRIHRVQTTEELAELNFPALWYRLRKDLEGFYFGEEGERGLEYGQFTHLTAGYDVGYYSYLVCSAFAQDLFKTKFAGAPNDPETWMAYRRGILQYGGGHPDMMQMLESFLGHPPNSGALVDSLKEASREFHE</sequence>
<protein>
    <submittedName>
        <fullName evidence="11">Peptidase M3A/M3B catalytic domain-containing protein</fullName>
    </submittedName>
</protein>
<keyword evidence="5 7" id="KW-0862">Zinc</keyword>
<evidence type="ECO:0000256" key="9">
    <source>
        <dbReference type="SAM" id="Phobius"/>
    </source>
</evidence>
<dbReference type="Gene3D" id="1.20.1050.40">
    <property type="entry name" value="Endopeptidase. Chain P, domain 1"/>
    <property type="match status" value="1"/>
</dbReference>
<dbReference type="InterPro" id="IPR024079">
    <property type="entry name" value="MetalloPept_cat_dom_sf"/>
</dbReference>
<evidence type="ECO:0000256" key="3">
    <source>
        <dbReference type="ARBA" id="ARBA00022723"/>
    </source>
</evidence>
<dbReference type="Gene3D" id="3.40.390.10">
    <property type="entry name" value="Collagenase (Catalytic Domain)"/>
    <property type="match status" value="1"/>
</dbReference>
<keyword evidence="3 7" id="KW-0479">Metal-binding</keyword>
<comment type="caution">
    <text evidence="11">The sequence shown here is derived from an EMBL/GenBank/DDBJ whole genome shotgun (WGS) entry which is preliminary data.</text>
</comment>
<feature type="transmembrane region" description="Helical" evidence="9">
    <location>
        <begin position="637"/>
        <end position="654"/>
    </location>
</feature>
<dbReference type="InterPro" id="IPR001567">
    <property type="entry name" value="Pept_M3A_M3B_dom"/>
</dbReference>
<reference evidence="11 12" key="1">
    <citation type="journal article" date="2024" name="J. Plant Pathol.">
        <title>Sequence and assembly of the genome of Seiridium unicorne, isolate CBS 538.82, causal agent of cypress canker disease.</title>
        <authorList>
            <person name="Scali E."/>
            <person name="Rocca G.D."/>
            <person name="Danti R."/>
            <person name="Garbelotto M."/>
            <person name="Barberini S."/>
            <person name="Baroncelli R."/>
            <person name="Emiliani G."/>
        </authorList>
    </citation>
    <scope>NUCLEOTIDE SEQUENCE [LARGE SCALE GENOMIC DNA]</scope>
    <source>
        <strain evidence="11 12">BM-138-508</strain>
    </source>
</reference>